<dbReference type="SMART" id="SM00409">
    <property type="entry name" value="IG"/>
    <property type="match status" value="1"/>
</dbReference>
<proteinExistence type="predicted"/>
<feature type="domain" description="Ig-like" evidence="11">
    <location>
        <begin position="41"/>
        <end position="156"/>
    </location>
</feature>
<dbReference type="PANTHER" id="PTHR25466">
    <property type="entry name" value="T-LYMPHOCYTE ACTIVATION ANTIGEN"/>
    <property type="match status" value="1"/>
</dbReference>
<dbReference type="InterPro" id="IPR051713">
    <property type="entry name" value="T-cell_Activation_Regulation"/>
</dbReference>
<protein>
    <recommendedName>
        <fullName evidence="11">Ig-like domain-containing protein</fullName>
    </recommendedName>
</protein>
<evidence type="ECO:0000256" key="5">
    <source>
        <dbReference type="ARBA" id="ARBA00022989"/>
    </source>
</evidence>
<gene>
    <name evidence="12" type="ORF">GDO81_000615</name>
</gene>
<keyword evidence="10" id="KW-0393">Immunoglobulin domain</keyword>
<dbReference type="GO" id="GO:0042130">
    <property type="term" value="P:negative regulation of T cell proliferation"/>
    <property type="evidence" value="ECO:0007669"/>
    <property type="project" value="TreeGrafter"/>
</dbReference>
<evidence type="ECO:0000256" key="9">
    <source>
        <dbReference type="ARBA" id="ARBA00023180"/>
    </source>
</evidence>
<keyword evidence="13" id="KW-1185">Reference proteome</keyword>
<accession>A0AAV7D9P0</accession>
<keyword evidence="6" id="KW-0472">Membrane</keyword>
<evidence type="ECO:0000256" key="4">
    <source>
        <dbReference type="ARBA" id="ARBA00022729"/>
    </source>
</evidence>
<reference evidence="12" key="1">
    <citation type="thesis" date="2020" institute="ProQuest LLC" country="789 East Eisenhower Parkway, Ann Arbor, MI, USA">
        <title>Comparative Genomics and Chromosome Evolution.</title>
        <authorList>
            <person name="Mudd A.B."/>
        </authorList>
    </citation>
    <scope>NUCLEOTIDE SEQUENCE</scope>
    <source>
        <strain evidence="12">237g6f4</strain>
        <tissue evidence="12">Blood</tissue>
    </source>
</reference>
<evidence type="ECO:0000313" key="12">
    <source>
        <dbReference type="EMBL" id="KAG8592757.1"/>
    </source>
</evidence>
<dbReference type="GO" id="GO:0031295">
    <property type="term" value="P:T cell costimulation"/>
    <property type="evidence" value="ECO:0007669"/>
    <property type="project" value="TreeGrafter"/>
</dbReference>
<evidence type="ECO:0000256" key="8">
    <source>
        <dbReference type="ARBA" id="ARBA00023170"/>
    </source>
</evidence>
<comment type="subcellular location">
    <subcellularLocation>
        <location evidence="1">Cell membrane</location>
        <topology evidence="1">Single-pass type I membrane protein</topology>
    </subcellularLocation>
</comment>
<dbReference type="InterPro" id="IPR007110">
    <property type="entry name" value="Ig-like_dom"/>
</dbReference>
<evidence type="ECO:0000256" key="10">
    <source>
        <dbReference type="ARBA" id="ARBA00023319"/>
    </source>
</evidence>
<name>A0AAV7D9P0_ENGPU</name>
<dbReference type="Gene3D" id="2.60.40.10">
    <property type="entry name" value="Immunoglobulins"/>
    <property type="match status" value="1"/>
</dbReference>
<dbReference type="InterPro" id="IPR036179">
    <property type="entry name" value="Ig-like_dom_sf"/>
</dbReference>
<dbReference type="Proteomes" id="UP000824782">
    <property type="component" value="Unassembled WGS sequence"/>
</dbReference>
<feature type="non-terminal residue" evidence="12">
    <location>
        <position position="158"/>
    </location>
</feature>
<keyword evidence="9" id="KW-0325">Glycoprotein</keyword>
<sequence length="158" mass="18009">MDSQPASEKVGGSKLNFKRNQDLLVVKSTYIKLIGSLIFMPVCHVASLDVKAQLREDVLLPCTVKYKDEFDYNMLVVHWQRPGNDIVVHTFFYGSSQPDYQADHYRSRTEMFYDLLPFGNLSLLLKNLSESDAGIYSCHSILKESSGFVTKYVNLTVE</sequence>
<dbReference type="SUPFAM" id="SSF48726">
    <property type="entry name" value="Immunoglobulin"/>
    <property type="match status" value="1"/>
</dbReference>
<evidence type="ECO:0000256" key="2">
    <source>
        <dbReference type="ARBA" id="ARBA00022475"/>
    </source>
</evidence>
<dbReference type="InterPro" id="IPR013783">
    <property type="entry name" value="Ig-like_fold"/>
</dbReference>
<dbReference type="InterPro" id="IPR003599">
    <property type="entry name" value="Ig_sub"/>
</dbReference>
<evidence type="ECO:0000256" key="3">
    <source>
        <dbReference type="ARBA" id="ARBA00022692"/>
    </source>
</evidence>
<dbReference type="GO" id="GO:0071222">
    <property type="term" value="P:cellular response to lipopolysaccharide"/>
    <property type="evidence" value="ECO:0007669"/>
    <property type="project" value="TreeGrafter"/>
</dbReference>
<dbReference type="PANTHER" id="PTHR25466:SF14">
    <property type="entry name" value="BUTYROPHILIN SUBFAMILY 2 MEMBER A2-LIKE-RELATED"/>
    <property type="match status" value="1"/>
</dbReference>
<dbReference type="GO" id="GO:0009897">
    <property type="term" value="C:external side of plasma membrane"/>
    <property type="evidence" value="ECO:0007669"/>
    <property type="project" value="TreeGrafter"/>
</dbReference>
<dbReference type="GO" id="GO:0042102">
    <property type="term" value="P:positive regulation of T cell proliferation"/>
    <property type="evidence" value="ECO:0007669"/>
    <property type="project" value="TreeGrafter"/>
</dbReference>
<evidence type="ECO:0000259" key="11">
    <source>
        <dbReference type="PROSITE" id="PS50835"/>
    </source>
</evidence>
<keyword evidence="3" id="KW-0812">Transmembrane</keyword>
<dbReference type="GO" id="GO:0007166">
    <property type="term" value="P:cell surface receptor signaling pathway"/>
    <property type="evidence" value="ECO:0007669"/>
    <property type="project" value="TreeGrafter"/>
</dbReference>
<keyword evidence="2" id="KW-1003">Cell membrane</keyword>
<evidence type="ECO:0000256" key="1">
    <source>
        <dbReference type="ARBA" id="ARBA00004251"/>
    </source>
</evidence>
<keyword evidence="5" id="KW-1133">Transmembrane helix</keyword>
<comment type="caution">
    <text evidence="12">The sequence shown here is derived from an EMBL/GenBank/DDBJ whole genome shotgun (WGS) entry which is preliminary data.</text>
</comment>
<dbReference type="InterPro" id="IPR013106">
    <property type="entry name" value="Ig_V-set"/>
</dbReference>
<dbReference type="EMBL" id="WNYA01000001">
    <property type="protein sequence ID" value="KAG8592756.1"/>
    <property type="molecule type" value="Genomic_DNA"/>
</dbReference>
<keyword evidence="8" id="KW-0675">Receptor</keyword>
<keyword evidence="7" id="KW-1015">Disulfide bond</keyword>
<dbReference type="Pfam" id="PF07686">
    <property type="entry name" value="V-set"/>
    <property type="match status" value="1"/>
</dbReference>
<dbReference type="PROSITE" id="PS50835">
    <property type="entry name" value="IG_LIKE"/>
    <property type="match status" value="1"/>
</dbReference>
<evidence type="ECO:0000256" key="6">
    <source>
        <dbReference type="ARBA" id="ARBA00023136"/>
    </source>
</evidence>
<dbReference type="AlphaFoldDB" id="A0AAV7D9P0"/>
<dbReference type="EMBL" id="WNYA01000001">
    <property type="protein sequence ID" value="KAG8592757.1"/>
    <property type="molecule type" value="Genomic_DNA"/>
</dbReference>
<dbReference type="GO" id="GO:0006955">
    <property type="term" value="P:immune response"/>
    <property type="evidence" value="ECO:0007669"/>
    <property type="project" value="TreeGrafter"/>
</dbReference>
<evidence type="ECO:0000256" key="7">
    <source>
        <dbReference type="ARBA" id="ARBA00023157"/>
    </source>
</evidence>
<evidence type="ECO:0000313" key="13">
    <source>
        <dbReference type="Proteomes" id="UP000824782"/>
    </source>
</evidence>
<organism evidence="12 13">
    <name type="scientific">Engystomops pustulosus</name>
    <name type="common">Tungara frog</name>
    <name type="synonym">Physalaemus pustulosus</name>
    <dbReference type="NCBI Taxonomy" id="76066"/>
    <lineage>
        <taxon>Eukaryota</taxon>
        <taxon>Metazoa</taxon>
        <taxon>Chordata</taxon>
        <taxon>Craniata</taxon>
        <taxon>Vertebrata</taxon>
        <taxon>Euteleostomi</taxon>
        <taxon>Amphibia</taxon>
        <taxon>Batrachia</taxon>
        <taxon>Anura</taxon>
        <taxon>Neobatrachia</taxon>
        <taxon>Hyloidea</taxon>
        <taxon>Leptodactylidae</taxon>
        <taxon>Leiuperinae</taxon>
        <taxon>Engystomops</taxon>
    </lineage>
</organism>
<keyword evidence="4" id="KW-0732">Signal</keyword>